<feature type="region of interest" description="Disordered" evidence="1">
    <location>
        <begin position="221"/>
        <end position="241"/>
    </location>
</feature>
<sequence length="300" mass="34306">MQNDINNTLYAYHNHKSVHHGRDIGMDNHGEIRDALTSFYELIISIPCLDGFTIATPPQEGWWSIDNTAGKDDGVIDLLRHIPYLHVSSAHLLAIYPGTIPIYYPEPDEGWRRDEDYPLPSHCVYLARREDSLGTDLILDTGNGAVTEFARDNESMPYEEYQALPELERWRAHPTTPLAELLDKWTRMYKGLKLMVSPNPIKGPVAVRFYVQPETAGNADVDYEGGSELDRGQRDAAGRERQHAEKVYNVYVRYGWPDDFKKDDGERLRAELLGLEREMDVEVKRLMDLNNPDAALFDSD</sequence>
<dbReference type="STRING" id="37992.A0A4Z0YWH0"/>
<protein>
    <submittedName>
        <fullName evidence="2">Uncharacterized protein</fullName>
    </submittedName>
</protein>
<feature type="compositionally biased region" description="Basic and acidic residues" evidence="1">
    <location>
        <begin position="228"/>
        <end position="241"/>
    </location>
</feature>
<dbReference type="Proteomes" id="UP000297716">
    <property type="component" value="Unassembled WGS sequence"/>
</dbReference>
<proteinExistence type="predicted"/>
<dbReference type="EMBL" id="SKBN01000085">
    <property type="protein sequence ID" value="TGJ83731.1"/>
    <property type="molecule type" value="Genomic_DNA"/>
</dbReference>
<evidence type="ECO:0000313" key="2">
    <source>
        <dbReference type="EMBL" id="TGJ83731.1"/>
    </source>
</evidence>
<accession>A0A4Z0YWH0</accession>
<name>A0A4Z0YWH0_9PEZI</name>
<reference evidence="2 3" key="1">
    <citation type="submission" date="2019-03" db="EMBL/GenBank/DDBJ databases">
        <title>Draft genome sequence of Xylaria hypoxylon DSM 108379, a ubiquitous saprotrophic-parasitic fungi on hardwood.</title>
        <authorList>
            <person name="Buettner E."/>
            <person name="Leonhardt S."/>
            <person name="Gebauer A.M."/>
            <person name="Liers C."/>
            <person name="Hofrichter M."/>
            <person name="Kellner H."/>
        </authorList>
    </citation>
    <scope>NUCLEOTIDE SEQUENCE [LARGE SCALE GENOMIC DNA]</scope>
    <source>
        <strain evidence="2 3">DSM 108379</strain>
    </source>
</reference>
<evidence type="ECO:0000256" key="1">
    <source>
        <dbReference type="SAM" id="MobiDB-lite"/>
    </source>
</evidence>
<comment type="caution">
    <text evidence="2">The sequence shown here is derived from an EMBL/GenBank/DDBJ whole genome shotgun (WGS) entry which is preliminary data.</text>
</comment>
<dbReference type="OrthoDB" id="5343383at2759"/>
<keyword evidence="3" id="KW-1185">Reference proteome</keyword>
<gene>
    <name evidence="2" type="ORF">E0Z10_g5021</name>
</gene>
<organism evidence="2 3">
    <name type="scientific">Xylaria hypoxylon</name>
    <dbReference type="NCBI Taxonomy" id="37992"/>
    <lineage>
        <taxon>Eukaryota</taxon>
        <taxon>Fungi</taxon>
        <taxon>Dikarya</taxon>
        <taxon>Ascomycota</taxon>
        <taxon>Pezizomycotina</taxon>
        <taxon>Sordariomycetes</taxon>
        <taxon>Xylariomycetidae</taxon>
        <taxon>Xylariales</taxon>
        <taxon>Xylariaceae</taxon>
        <taxon>Xylaria</taxon>
    </lineage>
</organism>
<dbReference type="AlphaFoldDB" id="A0A4Z0YWH0"/>
<evidence type="ECO:0000313" key="3">
    <source>
        <dbReference type="Proteomes" id="UP000297716"/>
    </source>
</evidence>